<feature type="compositionally biased region" description="Polar residues" evidence="9">
    <location>
        <begin position="277"/>
        <end position="288"/>
    </location>
</feature>
<evidence type="ECO:0000256" key="7">
    <source>
        <dbReference type="ARBA" id="ARBA00023170"/>
    </source>
</evidence>
<dbReference type="InterPro" id="IPR017452">
    <property type="entry name" value="GPCR_Rhodpsn_7TM"/>
</dbReference>
<dbReference type="PRINTS" id="PR00237">
    <property type="entry name" value="GPCRRHODOPSN"/>
</dbReference>
<dbReference type="PANTHER" id="PTHR24226:SF0">
    <property type="entry name" value="G-PROTEIN COUPLED RECEPTOR 182"/>
    <property type="match status" value="1"/>
</dbReference>
<organism evidence="12 13">
    <name type="scientific">Pundamilia nyererei</name>
    <dbReference type="NCBI Taxonomy" id="303518"/>
    <lineage>
        <taxon>Eukaryota</taxon>
        <taxon>Metazoa</taxon>
        <taxon>Chordata</taxon>
        <taxon>Craniata</taxon>
        <taxon>Vertebrata</taxon>
        <taxon>Euteleostomi</taxon>
        <taxon>Actinopterygii</taxon>
        <taxon>Neopterygii</taxon>
        <taxon>Teleostei</taxon>
        <taxon>Neoteleostei</taxon>
        <taxon>Acanthomorphata</taxon>
        <taxon>Ovalentaria</taxon>
        <taxon>Cichlomorphae</taxon>
        <taxon>Cichliformes</taxon>
        <taxon>Cichlidae</taxon>
        <taxon>African cichlids</taxon>
        <taxon>Pseudocrenilabrinae</taxon>
        <taxon>Haplochromini</taxon>
        <taxon>Pundamilia</taxon>
    </lineage>
</organism>
<dbReference type="PANTHER" id="PTHR24226">
    <property type="entry name" value="G-PROTEIN COUPLED RECEPTOR 182 AND ESTROGEN RECEPTOR 1"/>
    <property type="match status" value="1"/>
</dbReference>
<keyword evidence="3 10" id="KW-0812">Transmembrane</keyword>
<keyword evidence="6 10" id="KW-0472">Membrane</keyword>
<evidence type="ECO:0000256" key="5">
    <source>
        <dbReference type="ARBA" id="ARBA00023040"/>
    </source>
</evidence>
<evidence type="ECO:0000256" key="8">
    <source>
        <dbReference type="ARBA" id="ARBA00023224"/>
    </source>
</evidence>
<protein>
    <submittedName>
        <fullName evidence="13">G-protein coupled receptor 182 isoform X2</fullName>
    </submittedName>
</protein>
<feature type="transmembrane region" description="Helical" evidence="10">
    <location>
        <begin position="135"/>
        <end position="153"/>
    </location>
</feature>
<evidence type="ECO:0000256" key="6">
    <source>
        <dbReference type="ARBA" id="ARBA00023136"/>
    </source>
</evidence>
<sequence length="288" mass="31809">MVRLRLHPPAQHELPAHRPLPDVPFHLHGGPDGEHAGRLGQLAPKAFLQCGPLLHYQREPVGPDGDCDPSFLHDGGDHGPGLAVGSLPLQGHPPHLRDQLLQQLLLPGLHDPRTLFLTVKTVIVKLLPCGRPEAFLVPAAVIITCNVLIARTANRATDVQNRRDVWLVHVYSLVFVMCWLPYHLVMFLMIIDDLEPYVFSCNTVEVLYFSFSVVQTISLLHCVANPFLYNFLSKSFRNNLINTMLNYIPREGTAEQVGPRANAKTVNEGGTDPGKRSNASTSHSDVGS</sequence>
<evidence type="ECO:0000259" key="11">
    <source>
        <dbReference type="PROSITE" id="PS50262"/>
    </source>
</evidence>
<name>A0A9Y3RPR3_9CICH</name>
<feature type="region of interest" description="Disordered" evidence="9">
    <location>
        <begin position="256"/>
        <end position="288"/>
    </location>
</feature>
<dbReference type="RefSeq" id="XP_005741104.1">
    <property type="nucleotide sequence ID" value="XM_005741047.2"/>
</dbReference>
<keyword evidence="7 13" id="KW-0675">Receptor</keyword>
<evidence type="ECO:0000313" key="12">
    <source>
        <dbReference type="Proteomes" id="UP000695023"/>
    </source>
</evidence>
<gene>
    <name evidence="13" type="primary">ackr5</name>
</gene>
<dbReference type="GO" id="GO:0005886">
    <property type="term" value="C:plasma membrane"/>
    <property type="evidence" value="ECO:0007669"/>
    <property type="project" value="UniProtKB-SubCell"/>
</dbReference>
<dbReference type="CTD" id="11318"/>
<keyword evidence="5" id="KW-0297">G-protein coupled receptor</keyword>
<dbReference type="InterPro" id="IPR047143">
    <property type="entry name" value="GPER1-like"/>
</dbReference>
<reference evidence="13" key="1">
    <citation type="submission" date="2025-08" db="UniProtKB">
        <authorList>
            <consortium name="RefSeq"/>
        </authorList>
    </citation>
    <scope>IDENTIFICATION</scope>
</reference>
<evidence type="ECO:0000256" key="9">
    <source>
        <dbReference type="SAM" id="MobiDB-lite"/>
    </source>
</evidence>
<evidence type="ECO:0000313" key="13">
    <source>
        <dbReference type="RefSeq" id="XP_005741104.1"/>
    </source>
</evidence>
<evidence type="ECO:0000256" key="1">
    <source>
        <dbReference type="ARBA" id="ARBA00004651"/>
    </source>
</evidence>
<dbReference type="Proteomes" id="UP000695023">
    <property type="component" value="Unplaced"/>
</dbReference>
<keyword evidence="4 10" id="KW-1133">Transmembrane helix</keyword>
<evidence type="ECO:0000256" key="3">
    <source>
        <dbReference type="ARBA" id="ARBA00022692"/>
    </source>
</evidence>
<dbReference type="GO" id="GO:0004930">
    <property type="term" value="F:G protein-coupled receptor activity"/>
    <property type="evidence" value="ECO:0007669"/>
    <property type="project" value="UniProtKB-KW"/>
</dbReference>
<dbReference type="AlphaFoldDB" id="A0A9Y3RPR3"/>
<dbReference type="Pfam" id="PF00001">
    <property type="entry name" value="7tm_1"/>
    <property type="match status" value="1"/>
</dbReference>
<evidence type="ECO:0000256" key="2">
    <source>
        <dbReference type="ARBA" id="ARBA00022475"/>
    </source>
</evidence>
<evidence type="ECO:0000256" key="4">
    <source>
        <dbReference type="ARBA" id="ARBA00022989"/>
    </source>
</evidence>
<comment type="subcellular location">
    <subcellularLocation>
        <location evidence="1">Cell membrane</location>
        <topology evidence="1">Multi-pass membrane protein</topology>
    </subcellularLocation>
</comment>
<feature type="transmembrane region" description="Helical" evidence="10">
    <location>
        <begin position="206"/>
        <end position="228"/>
    </location>
</feature>
<accession>A0A9Y3RPR3</accession>
<dbReference type="InterPro" id="IPR000276">
    <property type="entry name" value="GPCR_Rhodpsn"/>
</dbReference>
<feature type="domain" description="G-protein coupled receptors family 1 profile" evidence="11">
    <location>
        <begin position="134"/>
        <end position="229"/>
    </location>
</feature>
<keyword evidence="8" id="KW-0807">Transducer</keyword>
<proteinExistence type="predicted"/>
<keyword evidence="2" id="KW-1003">Cell membrane</keyword>
<keyword evidence="12" id="KW-1185">Reference proteome</keyword>
<dbReference type="PROSITE" id="PS50262">
    <property type="entry name" value="G_PROTEIN_RECEP_F1_2"/>
    <property type="match status" value="1"/>
</dbReference>
<evidence type="ECO:0000256" key="10">
    <source>
        <dbReference type="SAM" id="Phobius"/>
    </source>
</evidence>
<feature type="transmembrane region" description="Helical" evidence="10">
    <location>
        <begin position="165"/>
        <end position="191"/>
    </location>
</feature>
<dbReference type="SUPFAM" id="SSF81321">
    <property type="entry name" value="Family A G protein-coupled receptor-like"/>
    <property type="match status" value="1"/>
</dbReference>
<dbReference type="Gene3D" id="1.20.1070.10">
    <property type="entry name" value="Rhodopsin 7-helix transmembrane proteins"/>
    <property type="match status" value="1"/>
</dbReference>
<dbReference type="GeneID" id="102192911"/>